<protein>
    <submittedName>
        <fullName evidence="5">NUDIX hydrolase</fullName>
        <ecNumber evidence="5">3.6.-.-</ecNumber>
    </submittedName>
</protein>
<sequence length="177" mass="20295">MNWKTVSKEYIHKSNFLNLILDTSIHPTLGKHQFYRINLSNWVNVVAINKDGDFILVKQFRHGTKKITYEVPAGAIDKGEEPKSAAIRELTEETGYTGNPIYLGKVEVNPAILSNYCYFYLVLDCELVSKQCLDATEDIKVLHLKKERVKQMLASEEINHSLVSLALYKAFDFLQKK</sequence>
<organism evidence="5">
    <name type="scientific">Proteinivorax hydrogeniformans</name>
    <dbReference type="NCBI Taxonomy" id="1826727"/>
    <lineage>
        <taxon>Bacteria</taxon>
        <taxon>Bacillati</taxon>
        <taxon>Bacillota</taxon>
        <taxon>Clostridia</taxon>
        <taxon>Eubacteriales</taxon>
        <taxon>Proteinivoracaceae</taxon>
        <taxon>Proteinivorax</taxon>
    </lineage>
</organism>
<dbReference type="EC" id="3.6.-.-" evidence="5"/>
<feature type="domain" description="Nudix hydrolase" evidence="4">
    <location>
        <begin position="38"/>
        <end position="166"/>
    </location>
</feature>
<dbReference type="PANTHER" id="PTHR11839:SF18">
    <property type="entry name" value="NUDIX HYDROLASE DOMAIN-CONTAINING PROTEIN"/>
    <property type="match status" value="1"/>
</dbReference>
<dbReference type="SUPFAM" id="SSF55811">
    <property type="entry name" value="Nudix"/>
    <property type="match status" value="1"/>
</dbReference>
<dbReference type="InterPro" id="IPR020084">
    <property type="entry name" value="NUDIX_hydrolase_CS"/>
</dbReference>
<dbReference type="InterPro" id="IPR015797">
    <property type="entry name" value="NUDIX_hydrolase-like_dom_sf"/>
</dbReference>
<evidence type="ECO:0000259" key="4">
    <source>
        <dbReference type="PROSITE" id="PS51462"/>
    </source>
</evidence>
<evidence type="ECO:0000313" key="5">
    <source>
        <dbReference type="EMBL" id="XCI27697.1"/>
    </source>
</evidence>
<accession>A0AAU8HRE2</accession>
<dbReference type="CDD" id="cd03424">
    <property type="entry name" value="NUDIX_ADPRase_Nudt5_UGPPase_Nudt14"/>
    <property type="match status" value="1"/>
</dbReference>
<dbReference type="GO" id="GO:0005829">
    <property type="term" value="C:cytosol"/>
    <property type="evidence" value="ECO:0007669"/>
    <property type="project" value="TreeGrafter"/>
</dbReference>
<evidence type="ECO:0000256" key="1">
    <source>
        <dbReference type="ARBA" id="ARBA00001946"/>
    </source>
</evidence>
<proteinExistence type="inferred from homology"/>
<keyword evidence="2 3" id="KW-0378">Hydrolase</keyword>
<dbReference type="PANTHER" id="PTHR11839">
    <property type="entry name" value="UDP/ADP-SUGAR PYROPHOSPHATASE"/>
    <property type="match status" value="1"/>
</dbReference>
<dbReference type="PROSITE" id="PS00893">
    <property type="entry name" value="NUDIX_BOX"/>
    <property type="match status" value="1"/>
</dbReference>
<dbReference type="InterPro" id="IPR000086">
    <property type="entry name" value="NUDIX_hydrolase_dom"/>
</dbReference>
<evidence type="ECO:0000256" key="3">
    <source>
        <dbReference type="RuleBase" id="RU003476"/>
    </source>
</evidence>
<dbReference type="PRINTS" id="PR00502">
    <property type="entry name" value="NUDIXFAMILY"/>
</dbReference>
<evidence type="ECO:0000256" key="2">
    <source>
        <dbReference type="ARBA" id="ARBA00022801"/>
    </source>
</evidence>
<dbReference type="GO" id="GO:0016462">
    <property type="term" value="F:pyrophosphatase activity"/>
    <property type="evidence" value="ECO:0007669"/>
    <property type="project" value="UniProtKB-ARBA"/>
</dbReference>
<dbReference type="GO" id="GO:0019693">
    <property type="term" value="P:ribose phosphate metabolic process"/>
    <property type="evidence" value="ECO:0007669"/>
    <property type="project" value="TreeGrafter"/>
</dbReference>
<dbReference type="RefSeq" id="WP_353892274.1">
    <property type="nucleotide sequence ID" value="NZ_CP159485.1"/>
</dbReference>
<gene>
    <name evidence="5" type="ORF">PRVXH_001606</name>
</gene>
<dbReference type="Gene3D" id="3.90.79.10">
    <property type="entry name" value="Nucleoside Triphosphate Pyrophosphohydrolase"/>
    <property type="match status" value="1"/>
</dbReference>
<dbReference type="EMBL" id="CP159485">
    <property type="protein sequence ID" value="XCI27697.1"/>
    <property type="molecule type" value="Genomic_DNA"/>
</dbReference>
<dbReference type="GO" id="GO:0006753">
    <property type="term" value="P:nucleoside phosphate metabolic process"/>
    <property type="evidence" value="ECO:0007669"/>
    <property type="project" value="TreeGrafter"/>
</dbReference>
<reference evidence="5" key="2">
    <citation type="submission" date="2024-06" db="EMBL/GenBank/DDBJ databases">
        <authorList>
            <person name="Petrova K.O."/>
            <person name="Toshchakov S.V."/>
            <person name="Boltjanskaja Y.V."/>
            <person name="Kevbrin V.V."/>
        </authorList>
    </citation>
    <scope>NUCLEOTIDE SEQUENCE</scope>
    <source>
        <strain evidence="5">Z-710</strain>
    </source>
</reference>
<dbReference type="PROSITE" id="PS51462">
    <property type="entry name" value="NUDIX"/>
    <property type="match status" value="1"/>
</dbReference>
<dbReference type="InterPro" id="IPR020476">
    <property type="entry name" value="Nudix_hydrolase"/>
</dbReference>
<comment type="cofactor">
    <cofactor evidence="1">
        <name>Mg(2+)</name>
        <dbReference type="ChEBI" id="CHEBI:18420"/>
    </cofactor>
</comment>
<comment type="similarity">
    <text evidence="3">Belongs to the Nudix hydrolase family.</text>
</comment>
<reference evidence="5" key="1">
    <citation type="journal article" date="2018" name="Antonie Van Leeuwenhoek">
        <title>Proteinivorax hydrogeniformans sp. nov., an anaerobic, haloalkaliphilic bacterium fermenting proteinaceous compounds with high hydrogen production.</title>
        <authorList>
            <person name="Boltyanskaya Y."/>
            <person name="Detkova E."/>
            <person name="Pimenov N."/>
            <person name="Kevbrin V."/>
        </authorList>
    </citation>
    <scope>NUCLEOTIDE SEQUENCE</scope>
    <source>
        <strain evidence="5">Z-710</strain>
    </source>
</reference>
<dbReference type="Pfam" id="PF00293">
    <property type="entry name" value="NUDIX"/>
    <property type="match status" value="1"/>
</dbReference>
<name>A0AAU8HRE2_9FIRM</name>
<dbReference type="AlphaFoldDB" id="A0AAU8HRE2"/>